<accession>A0A4R6YSQ8</accession>
<dbReference type="GO" id="GO:0016887">
    <property type="term" value="F:ATP hydrolysis activity"/>
    <property type="evidence" value="ECO:0007669"/>
    <property type="project" value="InterPro"/>
</dbReference>
<keyword evidence="4 9" id="KW-0812">Transmembrane</keyword>
<dbReference type="PROSITE" id="PS50929">
    <property type="entry name" value="ABC_TM1F"/>
    <property type="match status" value="1"/>
</dbReference>
<comment type="caution">
    <text evidence="13">The sequence shown here is derived from an EMBL/GenBank/DDBJ whole genome shotgun (WGS) entry which is preliminary data.</text>
</comment>
<feature type="domain" description="ABC transporter" evidence="10">
    <location>
        <begin position="491"/>
        <end position="724"/>
    </location>
</feature>
<dbReference type="PANTHER" id="PTHR24221">
    <property type="entry name" value="ATP-BINDING CASSETTE SUB-FAMILY B"/>
    <property type="match status" value="1"/>
</dbReference>
<dbReference type="PANTHER" id="PTHR24221:SF606">
    <property type="entry name" value="COLICIN V SECRETION-PROCESSING ATP-BINDING PROTEIN"/>
    <property type="match status" value="1"/>
</dbReference>
<evidence type="ECO:0000313" key="13">
    <source>
        <dbReference type="EMBL" id="TDR41250.1"/>
    </source>
</evidence>
<dbReference type="GO" id="GO:0005886">
    <property type="term" value="C:plasma membrane"/>
    <property type="evidence" value="ECO:0007669"/>
    <property type="project" value="UniProtKB-SubCell"/>
</dbReference>
<keyword evidence="8 9" id="KW-0472">Membrane</keyword>
<evidence type="ECO:0000256" key="8">
    <source>
        <dbReference type="ARBA" id="ARBA00023136"/>
    </source>
</evidence>
<dbReference type="Proteomes" id="UP000295293">
    <property type="component" value="Unassembled WGS sequence"/>
</dbReference>
<name>A0A4R6YSQ8_9GAMM</name>
<dbReference type="InterPro" id="IPR003593">
    <property type="entry name" value="AAA+_ATPase"/>
</dbReference>
<feature type="transmembrane region" description="Helical" evidence="9">
    <location>
        <begin position="212"/>
        <end position="230"/>
    </location>
</feature>
<dbReference type="InterPro" id="IPR011527">
    <property type="entry name" value="ABC1_TM_dom"/>
</dbReference>
<dbReference type="InterPro" id="IPR036640">
    <property type="entry name" value="ABC1_TM_sf"/>
</dbReference>
<dbReference type="FunFam" id="3.40.50.300:FF:000299">
    <property type="entry name" value="ABC transporter ATP-binding protein/permease"/>
    <property type="match status" value="1"/>
</dbReference>
<dbReference type="InterPro" id="IPR039421">
    <property type="entry name" value="Type_1_exporter"/>
</dbReference>
<dbReference type="InterPro" id="IPR027417">
    <property type="entry name" value="P-loop_NTPase"/>
</dbReference>
<dbReference type="Pfam" id="PF00005">
    <property type="entry name" value="ABC_tran"/>
    <property type="match status" value="1"/>
</dbReference>
<dbReference type="GO" id="GO:0006508">
    <property type="term" value="P:proteolysis"/>
    <property type="evidence" value="ECO:0007669"/>
    <property type="project" value="InterPro"/>
</dbReference>
<gene>
    <name evidence="13" type="ORF">DFR29_111164</name>
</gene>
<dbReference type="GO" id="GO:0008233">
    <property type="term" value="F:peptidase activity"/>
    <property type="evidence" value="ECO:0007669"/>
    <property type="project" value="InterPro"/>
</dbReference>
<proteinExistence type="predicted"/>
<keyword evidence="2" id="KW-0813">Transport</keyword>
<dbReference type="OrthoDB" id="6828292at2"/>
<dbReference type="Gene3D" id="3.90.70.10">
    <property type="entry name" value="Cysteine proteinases"/>
    <property type="match status" value="1"/>
</dbReference>
<evidence type="ECO:0000256" key="2">
    <source>
        <dbReference type="ARBA" id="ARBA00022448"/>
    </source>
</evidence>
<dbReference type="InterPro" id="IPR017871">
    <property type="entry name" value="ABC_transporter-like_CS"/>
</dbReference>
<protein>
    <submittedName>
        <fullName evidence="13">Colicin V processing peptidase</fullName>
    </submittedName>
</protein>
<keyword evidence="14" id="KW-1185">Reference proteome</keyword>
<evidence type="ECO:0000313" key="14">
    <source>
        <dbReference type="Proteomes" id="UP000295293"/>
    </source>
</evidence>
<keyword evidence="7 9" id="KW-1133">Transmembrane helix</keyword>
<feature type="transmembrane region" description="Helical" evidence="9">
    <location>
        <begin position="305"/>
        <end position="328"/>
    </location>
</feature>
<evidence type="ECO:0000256" key="5">
    <source>
        <dbReference type="ARBA" id="ARBA00022741"/>
    </source>
</evidence>
<evidence type="ECO:0000259" key="11">
    <source>
        <dbReference type="PROSITE" id="PS50929"/>
    </source>
</evidence>
<dbReference type="GO" id="GO:0034040">
    <property type="term" value="F:ATPase-coupled lipid transmembrane transporter activity"/>
    <property type="evidence" value="ECO:0007669"/>
    <property type="project" value="TreeGrafter"/>
</dbReference>
<evidence type="ECO:0000256" key="6">
    <source>
        <dbReference type="ARBA" id="ARBA00022840"/>
    </source>
</evidence>
<feature type="domain" description="Peptidase C39" evidence="12">
    <location>
        <begin position="26"/>
        <end position="145"/>
    </location>
</feature>
<evidence type="ECO:0000256" key="4">
    <source>
        <dbReference type="ARBA" id="ARBA00022692"/>
    </source>
</evidence>
<evidence type="ECO:0000256" key="3">
    <source>
        <dbReference type="ARBA" id="ARBA00022475"/>
    </source>
</evidence>
<keyword evidence="6" id="KW-0067">ATP-binding</keyword>
<dbReference type="GO" id="GO:0005524">
    <property type="term" value="F:ATP binding"/>
    <property type="evidence" value="ECO:0007669"/>
    <property type="project" value="UniProtKB-KW"/>
</dbReference>
<dbReference type="GO" id="GO:0140359">
    <property type="term" value="F:ABC-type transporter activity"/>
    <property type="evidence" value="ECO:0007669"/>
    <property type="project" value="InterPro"/>
</dbReference>
<keyword evidence="3" id="KW-1003">Cell membrane</keyword>
<keyword evidence="5" id="KW-0547">Nucleotide-binding</keyword>
<evidence type="ECO:0000259" key="10">
    <source>
        <dbReference type="PROSITE" id="PS50893"/>
    </source>
</evidence>
<dbReference type="AlphaFoldDB" id="A0A4R6YSQ8"/>
<reference evidence="13 14" key="1">
    <citation type="submission" date="2019-03" db="EMBL/GenBank/DDBJ databases">
        <title>Genomic Encyclopedia of Type Strains, Phase IV (KMG-IV): sequencing the most valuable type-strain genomes for metagenomic binning, comparative biology and taxonomic classification.</title>
        <authorList>
            <person name="Goeker M."/>
        </authorList>
    </citation>
    <scope>NUCLEOTIDE SEQUENCE [LARGE SCALE GENOMIC DNA]</scope>
    <source>
        <strain evidence="13 14">DSM 21667</strain>
    </source>
</reference>
<organism evidence="13 14">
    <name type="scientific">Tahibacter aquaticus</name>
    <dbReference type="NCBI Taxonomy" id="520092"/>
    <lineage>
        <taxon>Bacteria</taxon>
        <taxon>Pseudomonadati</taxon>
        <taxon>Pseudomonadota</taxon>
        <taxon>Gammaproteobacteria</taxon>
        <taxon>Lysobacterales</taxon>
        <taxon>Rhodanobacteraceae</taxon>
        <taxon>Tahibacter</taxon>
    </lineage>
</organism>
<comment type="subcellular location">
    <subcellularLocation>
        <location evidence="1">Cell membrane</location>
        <topology evidence="1">Multi-pass membrane protein</topology>
    </subcellularLocation>
</comment>
<dbReference type="SUPFAM" id="SSF90123">
    <property type="entry name" value="ABC transporter transmembrane region"/>
    <property type="match status" value="1"/>
</dbReference>
<feature type="transmembrane region" description="Helical" evidence="9">
    <location>
        <begin position="179"/>
        <end position="200"/>
    </location>
</feature>
<dbReference type="Pfam" id="PF03412">
    <property type="entry name" value="Peptidase_C39"/>
    <property type="match status" value="1"/>
</dbReference>
<dbReference type="Pfam" id="PF00664">
    <property type="entry name" value="ABC_membrane"/>
    <property type="match status" value="1"/>
</dbReference>
<dbReference type="SUPFAM" id="SSF52540">
    <property type="entry name" value="P-loop containing nucleoside triphosphate hydrolases"/>
    <property type="match status" value="1"/>
</dbReference>
<feature type="domain" description="ABC transmembrane type-1" evidence="11">
    <location>
        <begin position="179"/>
        <end position="458"/>
    </location>
</feature>
<dbReference type="InterPro" id="IPR003439">
    <property type="entry name" value="ABC_transporter-like_ATP-bd"/>
</dbReference>
<dbReference type="SMART" id="SM00382">
    <property type="entry name" value="AAA"/>
    <property type="match status" value="1"/>
</dbReference>
<evidence type="ECO:0000256" key="7">
    <source>
        <dbReference type="ARBA" id="ARBA00022989"/>
    </source>
</evidence>
<dbReference type="CDD" id="cd18567">
    <property type="entry name" value="ABC_6TM_CvaB_RaxB_like"/>
    <property type="match status" value="1"/>
</dbReference>
<dbReference type="PROSITE" id="PS00211">
    <property type="entry name" value="ABC_TRANSPORTER_1"/>
    <property type="match status" value="1"/>
</dbReference>
<dbReference type="EMBL" id="SNZH01000011">
    <property type="protein sequence ID" value="TDR41250.1"/>
    <property type="molecule type" value="Genomic_DNA"/>
</dbReference>
<evidence type="ECO:0000259" key="12">
    <source>
        <dbReference type="PROSITE" id="PS50990"/>
    </source>
</evidence>
<dbReference type="PROSITE" id="PS50990">
    <property type="entry name" value="PEPTIDASE_C39"/>
    <property type="match status" value="1"/>
</dbReference>
<evidence type="ECO:0000256" key="1">
    <source>
        <dbReference type="ARBA" id="ARBA00004651"/>
    </source>
</evidence>
<dbReference type="PROSITE" id="PS50893">
    <property type="entry name" value="ABC_TRANSPORTER_2"/>
    <property type="match status" value="1"/>
</dbReference>
<feature type="transmembrane region" description="Helical" evidence="9">
    <location>
        <begin position="236"/>
        <end position="258"/>
    </location>
</feature>
<dbReference type="Gene3D" id="3.40.50.300">
    <property type="entry name" value="P-loop containing nucleotide triphosphate hydrolases"/>
    <property type="match status" value="1"/>
</dbReference>
<sequence length="725" mass="79698">MTEATVSVAEPRFGWGWWRQLPMVLQRESAECGLACLAMIASYYGNEIDLPTLRSRFPNSAGGTRLTWLVESAEMLGLQCRALRLDLSELQQIRLPCLLHMDLNHFVVLKCVRKKHVVIHDPAFGERRLSMSEFSHAFTGVALEMLPGPQFSRAKPAARLELRQLAGRIVGLRRAMGQIFSLALVLEVLALASPLFVQTVMDQVLNNSDFDLLLVLGLGFLLLMVVQTAISALRSWSVICLGVNLNLAWTGNVFGHLLKLPEDYFRRRQLGDVVTRFGALGAIQQTLTARVIETALDGIMVGLTLLMLFLYNTSLAVVTLAGFSLYMLTRVVSYRVLRDANLSQIAADARQQTLFLEAVRGATTIRLNNQRLALVVRYMNRANDTSNRGVAIQSLNLSFGTVHEIIFGMLRIVVLWTGARLVLQGQLTAGMLMAFLAYSDQFRARAANLIDFAIQFRMLHLQGELLADIVLTPPESGLAASYTGKDPDNDIACENLSFRYSDNEPWILRQCSFRIDAGESVAIVGASGSGKSTLVKLLSGLLDPQAGNIQVGGVDLRTLGKTRLRQLSSTVLQDDTLFSGSVRDNISFFDPEETAESVEAAAIAAGVHEEILRMPMGYHTPVGDMGSTLSGGQRQRICLARALYRKPRILLLDEATSHLDVARERQVSSNVAALQLTRVIVAHRPETVRTADRVLVLADGQLHEIPAVERAAQRASPDALPADTA</sequence>
<dbReference type="InterPro" id="IPR005074">
    <property type="entry name" value="Peptidase_C39"/>
</dbReference>
<evidence type="ECO:0000256" key="9">
    <source>
        <dbReference type="SAM" id="Phobius"/>
    </source>
</evidence>
<dbReference type="Gene3D" id="1.20.1560.10">
    <property type="entry name" value="ABC transporter type 1, transmembrane domain"/>
    <property type="match status" value="1"/>
</dbReference>